<accession>A0ABU0P7Y4</accession>
<dbReference type="Pfam" id="PF12680">
    <property type="entry name" value="SnoaL_2"/>
    <property type="match status" value="1"/>
</dbReference>
<keyword evidence="3" id="KW-1185">Reference proteome</keyword>
<sequence>MTDATPETVANTYFDALGRGDFPTVMAQFSDSVVWHQPGSNRFSGTHTGLEGVGALLGGMTETSEGTFALFVTGPAMVNGELVAVPVRFSGHRADAAMDMAGIDLLTVRDGKIVEVHLFSEDAASEDAFWGQGTISEQD</sequence>
<organism evidence="2 3">
    <name type="scientific">Microbacterium murale</name>
    <dbReference type="NCBI Taxonomy" id="1081040"/>
    <lineage>
        <taxon>Bacteria</taxon>
        <taxon>Bacillati</taxon>
        <taxon>Actinomycetota</taxon>
        <taxon>Actinomycetes</taxon>
        <taxon>Micrococcales</taxon>
        <taxon>Microbacteriaceae</taxon>
        <taxon>Microbacterium</taxon>
    </lineage>
</organism>
<dbReference type="SUPFAM" id="SSF54427">
    <property type="entry name" value="NTF2-like"/>
    <property type="match status" value="1"/>
</dbReference>
<feature type="domain" description="SnoaL-like" evidence="1">
    <location>
        <begin position="12"/>
        <end position="116"/>
    </location>
</feature>
<proteinExistence type="predicted"/>
<reference evidence="2 3" key="1">
    <citation type="submission" date="2023-07" db="EMBL/GenBank/DDBJ databases">
        <title>Comparative genomics of wheat-associated soil bacteria to identify genetic determinants of phenazine resistance.</title>
        <authorList>
            <person name="Mouncey N."/>
        </authorList>
    </citation>
    <scope>NUCLEOTIDE SEQUENCE [LARGE SCALE GENOMIC DNA]</scope>
    <source>
        <strain evidence="2 3">W2I7</strain>
    </source>
</reference>
<dbReference type="InterPro" id="IPR037401">
    <property type="entry name" value="SnoaL-like"/>
</dbReference>
<dbReference type="Gene3D" id="3.10.450.50">
    <property type="match status" value="1"/>
</dbReference>
<evidence type="ECO:0000313" key="3">
    <source>
        <dbReference type="Proteomes" id="UP001239085"/>
    </source>
</evidence>
<name>A0ABU0P7Y4_9MICO</name>
<dbReference type="InterPro" id="IPR032710">
    <property type="entry name" value="NTF2-like_dom_sf"/>
</dbReference>
<dbReference type="RefSeq" id="WP_307358834.1">
    <property type="nucleotide sequence ID" value="NZ_JAUSXK010000001.1"/>
</dbReference>
<evidence type="ECO:0000313" key="2">
    <source>
        <dbReference type="EMBL" id="MDQ0642774.1"/>
    </source>
</evidence>
<protein>
    <submittedName>
        <fullName evidence="2">Ketosteroid isomerase-like protein</fullName>
    </submittedName>
</protein>
<gene>
    <name evidence="2" type="ORF">QFZ46_000934</name>
</gene>
<comment type="caution">
    <text evidence="2">The sequence shown here is derived from an EMBL/GenBank/DDBJ whole genome shotgun (WGS) entry which is preliminary data.</text>
</comment>
<dbReference type="EMBL" id="JAUSXK010000001">
    <property type="protein sequence ID" value="MDQ0642774.1"/>
    <property type="molecule type" value="Genomic_DNA"/>
</dbReference>
<evidence type="ECO:0000259" key="1">
    <source>
        <dbReference type="Pfam" id="PF12680"/>
    </source>
</evidence>
<dbReference type="Proteomes" id="UP001239085">
    <property type="component" value="Unassembled WGS sequence"/>
</dbReference>